<keyword evidence="3" id="KW-0808">Transferase</keyword>
<dbReference type="Proteomes" id="UP000004949">
    <property type="component" value="Unassembled WGS sequence"/>
</dbReference>
<keyword evidence="3" id="KW-0548">Nucleotidyltransferase</keyword>
<dbReference type="eggNOG" id="COG3344">
    <property type="taxonomic scope" value="Bacteria"/>
</dbReference>
<dbReference type="PANTHER" id="PTHR34047">
    <property type="entry name" value="NUCLEAR INTRON MATURASE 1, MITOCHONDRIAL-RELATED"/>
    <property type="match status" value="1"/>
</dbReference>
<sequence>MRWPDVLPPFATVVMSSDFRFERSDLKQYPHFDAPIALKEIHHLVTNPERVASNSFYPFFMYFKEWQPFRLKAAGRPEKKQRPIRYGARRDAYIFSYYRQILSDLYEKKLIEYGIEDCPVAYRKIKKKSGGGKCNIDFAKDAFDEIDRLKDCLVICLDIKGYFESLDHNLIKKVWCELLNVKQLPKDHYAVFKNITKYRYVDQRAVYKRLGFFGIVDSKKPSIEGHVKDIPKQLCSPSDFRNKICGKDKSFGPSLIEKNEFHYGIPQGAPISDIIANFYLMKFDKTLNEYAQRKGGKYIRYSDDILLIIPGGTENLHEAVNLAIEDIKKYGDEIEIKKVKHV</sequence>
<dbReference type="InterPro" id="IPR043502">
    <property type="entry name" value="DNA/RNA_pol_sf"/>
</dbReference>
<evidence type="ECO:0000259" key="2">
    <source>
        <dbReference type="PROSITE" id="PS50878"/>
    </source>
</evidence>
<comment type="similarity">
    <text evidence="1">Belongs to the bacterial reverse transcriptase family.</text>
</comment>
<dbReference type="Pfam" id="PF00078">
    <property type="entry name" value="RVT_1"/>
    <property type="match status" value="1"/>
</dbReference>
<organism evidence="3 4">
    <name type="scientific">Gluconobacter morbifer G707</name>
    <dbReference type="NCBI Taxonomy" id="1088869"/>
    <lineage>
        <taxon>Bacteria</taxon>
        <taxon>Pseudomonadati</taxon>
        <taxon>Pseudomonadota</taxon>
        <taxon>Alphaproteobacteria</taxon>
        <taxon>Acetobacterales</taxon>
        <taxon>Acetobacteraceae</taxon>
        <taxon>Gluconobacter</taxon>
    </lineage>
</organism>
<proteinExistence type="inferred from homology"/>
<name>G6XJ26_9PROT</name>
<keyword evidence="3" id="KW-0695">RNA-directed DNA polymerase</keyword>
<dbReference type="RefSeq" id="WP_008851639.1">
    <property type="nucleotide sequence ID" value="NZ_AGQV01000004.1"/>
</dbReference>
<dbReference type="SUPFAM" id="SSF56672">
    <property type="entry name" value="DNA/RNA polymerases"/>
    <property type="match status" value="1"/>
</dbReference>
<dbReference type="OrthoDB" id="9793236at2"/>
<dbReference type="AlphaFoldDB" id="G6XJ26"/>
<reference evidence="3 4" key="1">
    <citation type="submission" date="2011-10" db="EMBL/GenBank/DDBJ databases">
        <title>Genome sequence of Gluconobacter morbifer G707, isolated from Drosophila gut.</title>
        <authorList>
            <person name="Lee W.-J."/>
            <person name="Kim E.-K."/>
        </authorList>
    </citation>
    <scope>NUCLEOTIDE SEQUENCE [LARGE SCALE GENOMIC DNA]</scope>
    <source>
        <strain evidence="3 4">G707</strain>
    </source>
</reference>
<dbReference type="InterPro" id="IPR051083">
    <property type="entry name" value="GrpII_Intron_Splice-Mob/Def"/>
</dbReference>
<protein>
    <submittedName>
        <fullName evidence="3">Reverse transcriptase catalytic domain-containing protein</fullName>
    </submittedName>
</protein>
<dbReference type="PANTHER" id="PTHR34047:SF8">
    <property type="entry name" value="PROTEIN YKFC"/>
    <property type="match status" value="1"/>
</dbReference>
<dbReference type="EMBL" id="AGQV01000004">
    <property type="protein sequence ID" value="EHH68142.1"/>
    <property type="molecule type" value="Genomic_DNA"/>
</dbReference>
<gene>
    <name evidence="3" type="ORF">GMO_14920</name>
</gene>
<evidence type="ECO:0000313" key="3">
    <source>
        <dbReference type="EMBL" id="EHH68142.1"/>
    </source>
</evidence>
<evidence type="ECO:0000256" key="1">
    <source>
        <dbReference type="ARBA" id="ARBA00034120"/>
    </source>
</evidence>
<dbReference type="PATRIC" id="fig|1088869.3.peg.1489"/>
<keyword evidence="4" id="KW-1185">Reference proteome</keyword>
<comment type="caution">
    <text evidence="3">The sequence shown here is derived from an EMBL/GenBank/DDBJ whole genome shotgun (WGS) entry which is preliminary data.</text>
</comment>
<dbReference type="GO" id="GO:0003964">
    <property type="term" value="F:RNA-directed DNA polymerase activity"/>
    <property type="evidence" value="ECO:0007669"/>
    <property type="project" value="UniProtKB-KW"/>
</dbReference>
<evidence type="ECO:0000313" key="4">
    <source>
        <dbReference type="Proteomes" id="UP000004949"/>
    </source>
</evidence>
<dbReference type="InterPro" id="IPR000477">
    <property type="entry name" value="RT_dom"/>
</dbReference>
<feature type="domain" description="Reverse transcriptase" evidence="2">
    <location>
        <begin position="55"/>
        <end position="342"/>
    </location>
</feature>
<dbReference type="PROSITE" id="PS50878">
    <property type="entry name" value="RT_POL"/>
    <property type="match status" value="1"/>
</dbReference>
<accession>G6XJ26</accession>